<dbReference type="Gene3D" id="3.40.630.30">
    <property type="match status" value="1"/>
</dbReference>
<sequence>MEIKIYTSDFKLEWDNFVRNSKNGTFLLYRDFIEYHGNRFRDYSLLFFEKGKLIALLPGHLENKVFYSHKGLTYGGMIMSKDTKAKNILSAFEYLTVTFRRQGIKKIVYKAIPHIYHQQPAEEDLYALFRNKAELTERNISSSILISEKIKYSELRKRGIKKAEKSDLKVKKSDNWEGFWKILEHNLQTRYNKQPVHSLEEILLLKKKFPKNIHLFTVKNADKDIVAGCLIFETKTVAHIQYIAASDEGKKKGATDLLVDHIISEAYPDKKYFDYGVSTEDSGLYLNEGLIEQKEGFGARATVYDIYTINL</sequence>
<proteinExistence type="predicted"/>
<dbReference type="InterPro" id="IPR016181">
    <property type="entry name" value="Acyl_CoA_acyltransferase"/>
</dbReference>
<dbReference type="RefSeq" id="WP_296951415.1">
    <property type="nucleotide sequence ID" value="NZ_LT599021.1"/>
</dbReference>
<organism evidence="1">
    <name type="scientific">uncultured Dysgonomonas sp</name>
    <dbReference type="NCBI Taxonomy" id="206096"/>
    <lineage>
        <taxon>Bacteria</taxon>
        <taxon>Pseudomonadati</taxon>
        <taxon>Bacteroidota</taxon>
        <taxon>Bacteroidia</taxon>
        <taxon>Bacteroidales</taxon>
        <taxon>Dysgonomonadaceae</taxon>
        <taxon>Dysgonomonas</taxon>
        <taxon>environmental samples</taxon>
    </lineage>
</organism>
<dbReference type="SUPFAM" id="SSF55729">
    <property type="entry name" value="Acyl-CoA N-acyltransferases (Nat)"/>
    <property type="match status" value="1"/>
</dbReference>
<gene>
    <name evidence="1" type="ORF">KL86DYS2_13067</name>
</gene>
<reference evidence="1" key="1">
    <citation type="submission" date="2016-04" db="EMBL/GenBank/DDBJ databases">
        <authorList>
            <person name="Evans L.H."/>
            <person name="Alamgir A."/>
            <person name="Owens N."/>
            <person name="Weber N.D."/>
            <person name="Virtaneva K."/>
            <person name="Barbian K."/>
            <person name="Babar A."/>
            <person name="Rosenke K."/>
        </authorList>
    </citation>
    <scope>NUCLEOTIDE SEQUENCE</scope>
    <source>
        <strain evidence="1">86-2</strain>
    </source>
</reference>
<name>A0A212K5C8_9BACT</name>
<dbReference type="AlphaFoldDB" id="A0A212K5C8"/>
<accession>A0A212K5C8</accession>
<evidence type="ECO:0000313" key="1">
    <source>
        <dbReference type="EMBL" id="SBW06924.1"/>
    </source>
</evidence>
<dbReference type="EMBL" id="FLUL01000001">
    <property type="protein sequence ID" value="SBW06924.1"/>
    <property type="molecule type" value="Genomic_DNA"/>
</dbReference>
<protein>
    <submittedName>
        <fullName evidence="1">Uncharacterized protein</fullName>
    </submittedName>
</protein>